<reference evidence="1 2" key="1">
    <citation type="journal article" date="2016" name="Nat. Commun.">
        <title>Ectomycorrhizal ecology is imprinted in the genome of the dominant symbiotic fungus Cenococcum geophilum.</title>
        <authorList>
            <consortium name="DOE Joint Genome Institute"/>
            <person name="Peter M."/>
            <person name="Kohler A."/>
            <person name="Ohm R.A."/>
            <person name="Kuo A."/>
            <person name="Krutzmann J."/>
            <person name="Morin E."/>
            <person name="Arend M."/>
            <person name="Barry K.W."/>
            <person name="Binder M."/>
            <person name="Choi C."/>
            <person name="Clum A."/>
            <person name="Copeland A."/>
            <person name="Grisel N."/>
            <person name="Haridas S."/>
            <person name="Kipfer T."/>
            <person name="LaButti K."/>
            <person name="Lindquist E."/>
            <person name="Lipzen A."/>
            <person name="Maire R."/>
            <person name="Meier B."/>
            <person name="Mihaltcheva S."/>
            <person name="Molinier V."/>
            <person name="Murat C."/>
            <person name="Poggeler S."/>
            <person name="Quandt C.A."/>
            <person name="Sperisen C."/>
            <person name="Tritt A."/>
            <person name="Tisserant E."/>
            <person name="Crous P.W."/>
            <person name="Henrissat B."/>
            <person name="Nehls U."/>
            <person name="Egli S."/>
            <person name="Spatafora J.W."/>
            <person name="Grigoriev I.V."/>
            <person name="Martin F.M."/>
        </authorList>
    </citation>
    <scope>NUCLEOTIDE SEQUENCE [LARGE SCALE GENOMIC DNA]</scope>
    <source>
        <strain evidence="1 2">1.58</strain>
    </source>
</reference>
<evidence type="ECO:0000313" key="2">
    <source>
        <dbReference type="Proteomes" id="UP000250078"/>
    </source>
</evidence>
<gene>
    <name evidence="1" type="ORF">K441DRAFT_21532</name>
</gene>
<name>A0ACC8EL30_9PEZI</name>
<organism evidence="1 2">
    <name type="scientific">Cenococcum geophilum 1.58</name>
    <dbReference type="NCBI Taxonomy" id="794803"/>
    <lineage>
        <taxon>Eukaryota</taxon>
        <taxon>Fungi</taxon>
        <taxon>Dikarya</taxon>
        <taxon>Ascomycota</taxon>
        <taxon>Pezizomycotina</taxon>
        <taxon>Dothideomycetes</taxon>
        <taxon>Pleosporomycetidae</taxon>
        <taxon>Gloniales</taxon>
        <taxon>Gloniaceae</taxon>
        <taxon>Cenococcum</taxon>
    </lineage>
</organism>
<accession>A0ACC8EL30</accession>
<sequence length="799" mass="88346">MPVDETRIFTLYREAHNLRSRDPDRALTLLLEVAALLDENEELLTDRKLLTKDLFEAKAYREARNFGVKTLHLIEDSSGQHSEEALGFAQSLAQQFFDSGLFEDALNIDEPLLEYHQQCSVGNRPVIEKKKISIRHRMVRCLEKIGHYLHAVQFHQENADAWRRFRRHAKESSTYIYMVDDLRRTRSTPATQTAAEEFARQASALFLKNSYFSSKGIDEKITEGLAAESSDRFGDAVTAFKAARDELLKSEPGGETKEDALEMCVAWLEFCQRREEVGVAITDGDASPKEALPSSSRPHSDFIHGIHQPLVIQTVGNHSEMGGNVGTTDSQSQCTILESASTNSGQSTASTFGGVRIPREKIPSNKTSSIAQAARSAPTSIGSPKSKQAAANAEVDQSARRTQIGLMLAKSTRTTLAVRADTWFDDLVNRTHPLIYGPNGCYKESLTNGERYKRVRIAILDTGLAHPDGTEDVPQEVAENARQFVECQSYGALGLWSQDEDGHGTATATLALKVCPNAEICILKVLQKRGEGISREIVGKAIYHAVNHGANVISISLGWHYDDETSLEQAIEYAKTNNVLVFAATSNDGNRENLGVMYPARALNVISVDPATGGGTTSDFKPPSNDRNNTKGYRFTAPGEDVLAAYPPDLESSGETRVTGASFATPIAAGVAALILEFARQLPLGLEPGIFNHLRRIDIMRDVIYEFCSETSDKETIFRFIRPWKKFAATHHYSGPYGGDSLDTSSYRWQLANKIIDVLSERLGPSWRVGEKMHMEAQKLRIQNSGPLNDMVDVEMEAL</sequence>
<keyword evidence="2" id="KW-1185">Reference proteome</keyword>
<proteinExistence type="predicted"/>
<evidence type="ECO:0000313" key="1">
    <source>
        <dbReference type="EMBL" id="OCK86967.1"/>
    </source>
</evidence>
<dbReference type="Proteomes" id="UP000250078">
    <property type="component" value="Unassembled WGS sequence"/>
</dbReference>
<protein>
    <submittedName>
        <fullName evidence="1">Subtilisin-like protein</fullName>
    </submittedName>
</protein>
<dbReference type="EMBL" id="KV748277">
    <property type="protein sequence ID" value="OCK86967.1"/>
    <property type="molecule type" value="Genomic_DNA"/>
</dbReference>